<evidence type="ECO:0000256" key="11">
    <source>
        <dbReference type="RuleBase" id="RU000488"/>
    </source>
</evidence>
<dbReference type="OrthoDB" id="276989at2759"/>
<evidence type="ECO:0000256" key="12">
    <source>
        <dbReference type="SAM" id="Phobius"/>
    </source>
</evidence>
<keyword evidence="14" id="KW-1185">Reference proteome</keyword>
<feature type="transmembrane region" description="Helical" evidence="12">
    <location>
        <begin position="12"/>
        <end position="36"/>
    </location>
</feature>
<dbReference type="Gene3D" id="1.50.40.10">
    <property type="entry name" value="Mitochondrial carrier domain"/>
    <property type="match status" value="1"/>
</dbReference>
<evidence type="ECO:0000256" key="5">
    <source>
        <dbReference type="ARBA" id="ARBA00022737"/>
    </source>
</evidence>
<dbReference type="Proteomes" id="UP000053268">
    <property type="component" value="Unassembled WGS sequence"/>
</dbReference>
<sequence length="285" mass="31252">MTGSSEEKPKSANFYFASLLGGALAGISVDLTLYPLDTLKTRLQSEQGFQKAGGFRGVYKGLSTVAATSMPTTALFFVSYEATKNVIQPLVLPQYAPLVHMFAASVGELLACVIRVPTEIAKQRKQTYVGIKKISAISILLKAYKADGFRNGLYRGFFSTVARDIPFSLIELPIWELLKATVKERNNGEITGFQSALCGSIAGGFTAAVTTPLDLAKTRIMLAEDYAETRKLRIRPVLTSIYTESGLRGLYAGFLPRMMAFTLGGFVYFGVYDDSKRLVEKFLNR</sequence>
<evidence type="ECO:0000313" key="14">
    <source>
        <dbReference type="Proteomes" id="UP000053268"/>
    </source>
</evidence>
<dbReference type="KEGG" id="pxu:106116147"/>
<dbReference type="AlphaFoldDB" id="A0A194QC92"/>
<reference evidence="13 14" key="1">
    <citation type="journal article" date="2015" name="Nat. Commun.">
        <title>Outbred genome sequencing and CRISPR/Cas9 gene editing in butterflies.</title>
        <authorList>
            <person name="Li X."/>
            <person name="Fan D."/>
            <person name="Zhang W."/>
            <person name="Liu G."/>
            <person name="Zhang L."/>
            <person name="Zhao L."/>
            <person name="Fang X."/>
            <person name="Chen L."/>
            <person name="Dong Y."/>
            <person name="Chen Y."/>
            <person name="Ding Y."/>
            <person name="Zhao R."/>
            <person name="Feng M."/>
            <person name="Zhu Y."/>
            <person name="Feng Y."/>
            <person name="Jiang X."/>
            <person name="Zhu D."/>
            <person name="Xiang H."/>
            <person name="Feng X."/>
            <person name="Li S."/>
            <person name="Wang J."/>
            <person name="Zhang G."/>
            <person name="Kronforst M.R."/>
            <person name="Wang W."/>
        </authorList>
    </citation>
    <scope>NUCLEOTIDE SEQUENCE [LARGE SCALE GENOMIC DNA]</scope>
    <source>
        <strain evidence="13">Ya'a_city_454_Px</strain>
        <tissue evidence="13">Whole body</tissue>
    </source>
</reference>
<accession>A0A194QC92</accession>
<dbReference type="GeneID" id="106116147"/>
<name>A0A194QC92_PAPXU</name>
<evidence type="ECO:0000256" key="7">
    <source>
        <dbReference type="ARBA" id="ARBA00022989"/>
    </source>
</evidence>
<dbReference type="GO" id="GO:0005743">
    <property type="term" value="C:mitochondrial inner membrane"/>
    <property type="evidence" value="ECO:0007669"/>
    <property type="project" value="UniProtKB-SubCell"/>
</dbReference>
<feature type="transmembrane region" description="Helical" evidence="12">
    <location>
        <begin position="250"/>
        <end position="271"/>
    </location>
</feature>
<evidence type="ECO:0000313" key="13">
    <source>
        <dbReference type="EMBL" id="KPJ03044.1"/>
    </source>
</evidence>
<evidence type="ECO:0000313" key="15">
    <source>
        <dbReference type="RefSeq" id="XP_013165345.1"/>
    </source>
</evidence>
<evidence type="ECO:0000256" key="2">
    <source>
        <dbReference type="ARBA" id="ARBA00006375"/>
    </source>
</evidence>
<keyword evidence="5" id="KW-0677">Repeat</keyword>
<keyword evidence="4 10" id="KW-0812">Transmembrane</keyword>
<evidence type="ECO:0000256" key="10">
    <source>
        <dbReference type="PROSITE-ProRule" id="PRU00282"/>
    </source>
</evidence>
<evidence type="ECO:0000256" key="4">
    <source>
        <dbReference type="ARBA" id="ARBA00022692"/>
    </source>
</evidence>
<evidence type="ECO:0000256" key="6">
    <source>
        <dbReference type="ARBA" id="ARBA00022792"/>
    </source>
</evidence>
<feature type="transmembrane region" description="Helical" evidence="12">
    <location>
        <begin position="57"/>
        <end position="78"/>
    </location>
</feature>
<evidence type="ECO:0000256" key="8">
    <source>
        <dbReference type="ARBA" id="ARBA00023128"/>
    </source>
</evidence>
<feature type="repeat" description="Solcar" evidence="10">
    <location>
        <begin position="13"/>
        <end position="86"/>
    </location>
</feature>
<feature type="repeat" description="Solcar" evidence="10">
    <location>
        <begin position="190"/>
        <end position="278"/>
    </location>
</feature>
<comment type="subcellular location">
    <subcellularLocation>
        <location evidence="1">Mitochondrion inner membrane</location>
        <topology evidence="1">Multi-pass membrane protein</topology>
    </subcellularLocation>
</comment>
<dbReference type="EMBL" id="KQ459193">
    <property type="protein sequence ID" value="KPJ03044.1"/>
    <property type="molecule type" value="Genomic_DNA"/>
</dbReference>
<evidence type="ECO:0000256" key="9">
    <source>
        <dbReference type="ARBA" id="ARBA00023136"/>
    </source>
</evidence>
<keyword evidence="3 11" id="KW-0813">Transport</keyword>
<dbReference type="FunFam" id="1.50.40.10:FF:000018">
    <property type="entry name" value="S-adenosylmethionine mitochondrial carrier protein-like"/>
    <property type="match status" value="1"/>
</dbReference>
<keyword evidence="9 10" id="KW-0472">Membrane</keyword>
<feature type="repeat" description="Solcar" evidence="10">
    <location>
        <begin position="95"/>
        <end position="181"/>
    </location>
</feature>
<evidence type="ECO:0000256" key="1">
    <source>
        <dbReference type="ARBA" id="ARBA00004448"/>
    </source>
</evidence>
<protein>
    <submittedName>
        <fullName evidence="13 15">S-adenosylmethionine mitochondrial carrier protein</fullName>
    </submittedName>
</protein>
<reference evidence="15" key="2">
    <citation type="submission" date="2025-04" db="UniProtKB">
        <authorList>
            <consortium name="RefSeq"/>
        </authorList>
    </citation>
    <scope>IDENTIFICATION</scope>
</reference>
<dbReference type="InterPro" id="IPR018108">
    <property type="entry name" value="MCP_transmembrane"/>
</dbReference>
<dbReference type="InterPro" id="IPR023395">
    <property type="entry name" value="MCP_dom_sf"/>
</dbReference>
<evidence type="ECO:0000256" key="3">
    <source>
        <dbReference type="ARBA" id="ARBA00022448"/>
    </source>
</evidence>
<dbReference type="RefSeq" id="XP_013165345.1">
    <property type="nucleotide sequence ID" value="XM_013309891.1"/>
</dbReference>
<dbReference type="PANTHER" id="PTHR45667">
    <property type="entry name" value="S-ADENOSYLMETHIONINE MITOCHONDRIAL CARRIER PROTEIN"/>
    <property type="match status" value="1"/>
</dbReference>
<dbReference type="Proteomes" id="UP000694872">
    <property type="component" value="Unplaced"/>
</dbReference>
<dbReference type="PROSITE" id="PS50920">
    <property type="entry name" value="SOLCAR"/>
    <property type="match status" value="3"/>
</dbReference>
<keyword evidence="6" id="KW-0999">Mitochondrion inner membrane</keyword>
<proteinExistence type="inferred from homology"/>
<feature type="transmembrane region" description="Helical" evidence="12">
    <location>
        <begin position="98"/>
        <end position="116"/>
    </location>
</feature>
<comment type="similarity">
    <text evidence="2 11">Belongs to the mitochondrial carrier (TC 2.A.29) family.</text>
</comment>
<dbReference type="Pfam" id="PF00153">
    <property type="entry name" value="Mito_carr"/>
    <property type="match status" value="3"/>
</dbReference>
<gene>
    <name evidence="15" type="primary">LOC106116147</name>
    <name evidence="13" type="ORF">RR46_06202</name>
</gene>
<keyword evidence="8" id="KW-0496">Mitochondrion</keyword>
<organism evidence="13 14">
    <name type="scientific">Papilio xuthus</name>
    <name type="common">Asian swallowtail butterfly</name>
    <dbReference type="NCBI Taxonomy" id="66420"/>
    <lineage>
        <taxon>Eukaryota</taxon>
        <taxon>Metazoa</taxon>
        <taxon>Ecdysozoa</taxon>
        <taxon>Arthropoda</taxon>
        <taxon>Hexapoda</taxon>
        <taxon>Insecta</taxon>
        <taxon>Pterygota</taxon>
        <taxon>Neoptera</taxon>
        <taxon>Endopterygota</taxon>
        <taxon>Lepidoptera</taxon>
        <taxon>Glossata</taxon>
        <taxon>Ditrysia</taxon>
        <taxon>Papilionoidea</taxon>
        <taxon>Papilionidae</taxon>
        <taxon>Papilioninae</taxon>
        <taxon>Papilio</taxon>
    </lineage>
</organism>
<dbReference type="SUPFAM" id="SSF103506">
    <property type="entry name" value="Mitochondrial carrier"/>
    <property type="match status" value="1"/>
</dbReference>
<keyword evidence="7 12" id="KW-1133">Transmembrane helix</keyword>